<feature type="compositionally biased region" description="Basic residues" evidence="1">
    <location>
        <begin position="97"/>
        <end position="132"/>
    </location>
</feature>
<gene>
    <name evidence="2" type="ORF">Clacol_006496</name>
</gene>
<name>A0AAV5AD07_9AGAM</name>
<dbReference type="AlphaFoldDB" id="A0AAV5AD07"/>
<reference evidence="2" key="1">
    <citation type="submission" date="2021-10" db="EMBL/GenBank/DDBJ databases">
        <title>De novo Genome Assembly of Clathrus columnatus (Basidiomycota, Fungi) Using Illumina and Nanopore Sequence Data.</title>
        <authorList>
            <person name="Ogiso-Tanaka E."/>
            <person name="Itagaki H."/>
            <person name="Hosoya T."/>
            <person name="Hosaka K."/>
        </authorList>
    </citation>
    <scope>NUCLEOTIDE SEQUENCE</scope>
    <source>
        <strain evidence="2">MO-923</strain>
    </source>
</reference>
<feature type="compositionally biased region" description="Basic and acidic residues" evidence="1">
    <location>
        <begin position="133"/>
        <end position="158"/>
    </location>
</feature>
<comment type="caution">
    <text evidence="2">The sequence shown here is derived from an EMBL/GenBank/DDBJ whole genome shotgun (WGS) entry which is preliminary data.</text>
</comment>
<feature type="compositionally biased region" description="Basic residues" evidence="1">
    <location>
        <begin position="45"/>
        <end position="55"/>
    </location>
</feature>
<proteinExistence type="predicted"/>
<feature type="compositionally biased region" description="Polar residues" evidence="1">
    <location>
        <begin position="159"/>
        <end position="191"/>
    </location>
</feature>
<organism evidence="2 3">
    <name type="scientific">Clathrus columnatus</name>
    <dbReference type="NCBI Taxonomy" id="1419009"/>
    <lineage>
        <taxon>Eukaryota</taxon>
        <taxon>Fungi</taxon>
        <taxon>Dikarya</taxon>
        <taxon>Basidiomycota</taxon>
        <taxon>Agaricomycotina</taxon>
        <taxon>Agaricomycetes</taxon>
        <taxon>Phallomycetidae</taxon>
        <taxon>Phallales</taxon>
        <taxon>Clathraceae</taxon>
        <taxon>Clathrus</taxon>
    </lineage>
</organism>
<evidence type="ECO:0000313" key="3">
    <source>
        <dbReference type="Proteomes" id="UP001050691"/>
    </source>
</evidence>
<feature type="region of interest" description="Disordered" evidence="1">
    <location>
        <begin position="1"/>
        <end position="283"/>
    </location>
</feature>
<feature type="compositionally biased region" description="Basic residues" evidence="1">
    <location>
        <begin position="232"/>
        <end position="241"/>
    </location>
</feature>
<accession>A0AAV5AD07</accession>
<evidence type="ECO:0008006" key="4">
    <source>
        <dbReference type="Google" id="ProtNLM"/>
    </source>
</evidence>
<feature type="compositionally biased region" description="Basic and acidic residues" evidence="1">
    <location>
        <begin position="70"/>
        <end position="82"/>
    </location>
</feature>
<evidence type="ECO:0000313" key="2">
    <source>
        <dbReference type="EMBL" id="GJJ12255.1"/>
    </source>
</evidence>
<evidence type="ECO:0000256" key="1">
    <source>
        <dbReference type="SAM" id="MobiDB-lite"/>
    </source>
</evidence>
<keyword evidence="3" id="KW-1185">Reference proteome</keyword>
<dbReference type="Proteomes" id="UP001050691">
    <property type="component" value="Unassembled WGS sequence"/>
</dbReference>
<sequence length="349" mass="40759">MNTLPPKPEDSLPPRPVRGGVSPRASLMRDSRDRNRDRDRDKRRSPPRSPSWRRLHREDDRYQDQSSWLSRDRDDRRTRQMDRYVPQGGHNREYRRSRSRSRSRSPPGRRRRSYSSRSRSRSPRRHHRSPARLKREPSRGSPKRAQDEPATHMKEETSNKSTSIPEPSEPGTQESTSRAISQLPSKPSHTPTGPRLRSPVPTREKESRMRDNDNTRFPPKNSRRFTKDSRSHSRSRSRSKSPSRSIIKSRQSTPASHPLHNIRKPRLEDFLLPPPVRDPKDSEFDADVKRLNDQRVKLEGDHVNAVRAVRRAQHELGLAMLELKSAEERRKVADRVHEKTVQGFTAFVT</sequence>
<protein>
    <recommendedName>
        <fullName evidence="4">Serine/arginine repetitive matrix protein 2</fullName>
    </recommendedName>
</protein>
<feature type="compositionally biased region" description="Basic and acidic residues" evidence="1">
    <location>
        <begin position="202"/>
        <end position="214"/>
    </location>
</feature>
<feature type="compositionally biased region" description="Basic and acidic residues" evidence="1">
    <location>
        <begin position="27"/>
        <end position="44"/>
    </location>
</feature>
<feature type="compositionally biased region" description="Low complexity" evidence="1">
    <location>
        <begin position="242"/>
        <end position="252"/>
    </location>
</feature>
<dbReference type="EMBL" id="BPWL01000007">
    <property type="protein sequence ID" value="GJJ12255.1"/>
    <property type="molecule type" value="Genomic_DNA"/>
</dbReference>